<dbReference type="InterPro" id="IPR013752">
    <property type="entry name" value="KPA_reductase"/>
</dbReference>
<dbReference type="EMBL" id="MN079575">
    <property type="protein sequence ID" value="QEA07993.1"/>
    <property type="molecule type" value="Genomic_DNA"/>
</dbReference>
<dbReference type="EMBL" id="MN079591">
    <property type="protein sequence ID" value="QEA08006.1"/>
    <property type="molecule type" value="Genomic_DNA"/>
</dbReference>
<feature type="domain" description="Ketopantoate reductase C-terminal" evidence="1">
    <location>
        <begin position="10"/>
        <end position="56"/>
    </location>
</feature>
<dbReference type="Pfam" id="PF08546">
    <property type="entry name" value="ApbA_C"/>
    <property type="match status" value="1"/>
</dbReference>
<dbReference type="InterPro" id="IPR013328">
    <property type="entry name" value="6PGD_dom2"/>
</dbReference>
<name>A0A5B8RIV4_9ZZZZ</name>
<organism evidence="2">
    <name type="scientific">uncultured organism</name>
    <dbReference type="NCBI Taxonomy" id="155900"/>
    <lineage>
        <taxon>unclassified sequences</taxon>
        <taxon>environmental samples</taxon>
    </lineage>
</organism>
<evidence type="ECO:0000313" key="3">
    <source>
        <dbReference type="EMBL" id="QEA08006.1"/>
    </source>
</evidence>
<dbReference type="SUPFAM" id="SSF48179">
    <property type="entry name" value="6-phosphogluconate dehydrogenase C-terminal domain-like"/>
    <property type="match status" value="1"/>
</dbReference>
<dbReference type="InterPro" id="IPR008927">
    <property type="entry name" value="6-PGluconate_DH-like_C_sf"/>
</dbReference>
<gene>
    <name evidence="2" type="ORF">KBTEX_04361</name>
    <name evidence="3" type="ORF">KBTEX_04374</name>
</gene>
<reference evidence="2" key="1">
    <citation type="submission" date="2019-06" db="EMBL/GenBank/DDBJ databases">
        <authorList>
            <person name="Murdoch R.W."/>
            <person name="Fathepure B."/>
        </authorList>
    </citation>
    <scope>NUCLEOTIDE SEQUENCE</scope>
</reference>
<evidence type="ECO:0000259" key="1">
    <source>
        <dbReference type="Pfam" id="PF08546"/>
    </source>
</evidence>
<dbReference type="AlphaFoldDB" id="A0A5B8RIV4"/>
<proteinExistence type="predicted"/>
<protein>
    <recommendedName>
        <fullName evidence="1">Ketopantoate reductase C-terminal domain-containing protein</fullName>
    </recommendedName>
</protein>
<evidence type="ECO:0000313" key="2">
    <source>
        <dbReference type="EMBL" id="QEA07993.1"/>
    </source>
</evidence>
<accession>A0A5B8RIV4</accession>
<sequence length="68" mass="7254">MFGIIHDLDPIKTSMLVDREHGRPLEVDAICGPVIERARRLGGDAPATEMVAALLDRGIWSTDGGAVA</sequence>
<dbReference type="Gene3D" id="1.10.1040.10">
    <property type="entry name" value="N-(1-d-carboxylethyl)-l-norvaline Dehydrogenase, domain 2"/>
    <property type="match status" value="1"/>
</dbReference>